<dbReference type="Gene3D" id="3.40.630.30">
    <property type="match status" value="1"/>
</dbReference>
<dbReference type="PROSITE" id="PS51186">
    <property type="entry name" value="GNAT"/>
    <property type="match status" value="1"/>
</dbReference>
<proteinExistence type="predicted"/>
<feature type="region of interest" description="Disordered" evidence="1">
    <location>
        <begin position="1"/>
        <end position="20"/>
    </location>
</feature>
<organism evidence="3 4">
    <name type="scientific">Frondihabitans peucedani</name>
    <dbReference type="NCBI Taxonomy" id="598626"/>
    <lineage>
        <taxon>Bacteria</taxon>
        <taxon>Bacillati</taxon>
        <taxon>Actinomycetota</taxon>
        <taxon>Actinomycetes</taxon>
        <taxon>Micrococcales</taxon>
        <taxon>Microbacteriaceae</taxon>
        <taxon>Frondihabitans</taxon>
    </lineage>
</organism>
<dbReference type="InterPro" id="IPR000182">
    <property type="entry name" value="GNAT_dom"/>
</dbReference>
<dbReference type="SUPFAM" id="SSF55729">
    <property type="entry name" value="Acyl-CoA N-acyltransferases (Nat)"/>
    <property type="match status" value="1"/>
</dbReference>
<comment type="caution">
    <text evidence="3">The sequence shown here is derived from an EMBL/GenBank/DDBJ whole genome shotgun (WGS) entry which is preliminary data.</text>
</comment>
<feature type="domain" description="N-acetyltransferase" evidence="2">
    <location>
        <begin position="99"/>
        <end position="228"/>
    </location>
</feature>
<evidence type="ECO:0000256" key="1">
    <source>
        <dbReference type="SAM" id="MobiDB-lite"/>
    </source>
</evidence>
<evidence type="ECO:0000313" key="4">
    <source>
        <dbReference type="Proteomes" id="UP001501594"/>
    </source>
</evidence>
<sequence length="228" mass="23708">MTPVARSGRRTHDPAPDVLTGPVTDANLADLVDRWTEGWAASRGVARERFSAAWRVAIGTDVRAVEYVVDAPSAGVLLDLSGGAEVWFTVVGAFGGPLRPIPRLTHTEVMMSADLAGTHGTPRTPGAQDEVHLDHDGDVAVATVVIDGVPAARGQVAVVGSDAVFDRISTEPAFQRRGLGRLVMAGLTEWALSRGATTGLLVASPDGQHLYSALGWGAVAPVATYALG</sequence>
<reference evidence="4" key="1">
    <citation type="journal article" date="2019" name="Int. J. Syst. Evol. Microbiol.">
        <title>The Global Catalogue of Microorganisms (GCM) 10K type strain sequencing project: providing services to taxonomists for standard genome sequencing and annotation.</title>
        <authorList>
            <consortium name="The Broad Institute Genomics Platform"/>
            <consortium name="The Broad Institute Genome Sequencing Center for Infectious Disease"/>
            <person name="Wu L."/>
            <person name="Ma J."/>
        </authorList>
    </citation>
    <scope>NUCLEOTIDE SEQUENCE [LARGE SCALE GENOMIC DNA]</scope>
    <source>
        <strain evidence="4">JCM 17442</strain>
    </source>
</reference>
<keyword evidence="4" id="KW-1185">Reference proteome</keyword>
<dbReference type="InterPro" id="IPR016181">
    <property type="entry name" value="Acyl_CoA_acyltransferase"/>
</dbReference>
<name>A0ABP8E0Q8_9MICO</name>
<dbReference type="EMBL" id="BAABAU010000001">
    <property type="protein sequence ID" value="GAA4265782.1"/>
    <property type="molecule type" value="Genomic_DNA"/>
</dbReference>
<evidence type="ECO:0000313" key="3">
    <source>
        <dbReference type="EMBL" id="GAA4265782.1"/>
    </source>
</evidence>
<dbReference type="Pfam" id="PF00583">
    <property type="entry name" value="Acetyltransf_1"/>
    <property type="match status" value="1"/>
</dbReference>
<dbReference type="Proteomes" id="UP001501594">
    <property type="component" value="Unassembled WGS sequence"/>
</dbReference>
<dbReference type="CDD" id="cd04301">
    <property type="entry name" value="NAT_SF"/>
    <property type="match status" value="1"/>
</dbReference>
<evidence type="ECO:0000259" key="2">
    <source>
        <dbReference type="PROSITE" id="PS51186"/>
    </source>
</evidence>
<accession>A0ABP8E0Q8</accession>
<protein>
    <recommendedName>
        <fullName evidence="2">N-acetyltransferase domain-containing protein</fullName>
    </recommendedName>
</protein>
<gene>
    <name evidence="3" type="ORF">GCM10022256_13940</name>
</gene>